<dbReference type="SUPFAM" id="SSF50891">
    <property type="entry name" value="Cyclophilin-like"/>
    <property type="match status" value="1"/>
</dbReference>
<dbReference type="GO" id="GO:0016018">
    <property type="term" value="F:cyclosporin A binding"/>
    <property type="evidence" value="ECO:0007669"/>
    <property type="project" value="TreeGrafter"/>
</dbReference>
<evidence type="ECO:0000259" key="2">
    <source>
        <dbReference type="PROSITE" id="PS50072"/>
    </source>
</evidence>
<dbReference type="Gene3D" id="2.40.100.10">
    <property type="entry name" value="Cyclophilin-like"/>
    <property type="match status" value="1"/>
</dbReference>
<organism evidence="3 4">
    <name type="scientific">Vitrella brassicaformis (strain CCMP3155)</name>
    <dbReference type="NCBI Taxonomy" id="1169540"/>
    <lineage>
        <taxon>Eukaryota</taxon>
        <taxon>Sar</taxon>
        <taxon>Alveolata</taxon>
        <taxon>Colpodellida</taxon>
        <taxon>Vitrellaceae</taxon>
        <taxon>Vitrella</taxon>
    </lineage>
</organism>
<dbReference type="InterPro" id="IPR002130">
    <property type="entry name" value="Cyclophilin-type_PPIase_dom"/>
</dbReference>
<dbReference type="AlphaFoldDB" id="A0A0G4GL47"/>
<dbReference type="GO" id="GO:0005737">
    <property type="term" value="C:cytoplasm"/>
    <property type="evidence" value="ECO:0007669"/>
    <property type="project" value="TreeGrafter"/>
</dbReference>
<sequence length="741" mass="82566">MLFSPRQAPHLDIGRDAAFPPMSDASMTHATADIKCLKCGSLGRRVACPLSGEMLYCSTRCLREDEDTRREPCELFRTIVRPAFTNVNVARLFIGFLDMADFYTCQVERERAAIEECLAGVAAKDASAGDATAAAAAVELSEPQPGEVDLRIREDPMGEYFNFCPYVVDATFGGSSGVSECPVLRFLPTFSKADHIDPLLLPFARAAVRDLQRAGLKVRFLAFDLLFRAQRHHSQLYTVDGVPVFSSPPSVLISCLYPSVARTFTEYSKPLTAFITSPPLFQAAIEAVRWPRFARHATGGHLVPSPSEQWVADWVRWCLWERRTDLAALLDAKIDEDMAKLKSKGKAIDKGVLVQQQLARLQRDTVADFMRVVDSLRTAEPKDAQEVISFDGNPPAATATKDEQVVCDRLAEEIRKASDTTEMLARVKDFERSIRRALAINDIDDLLGLIYQIDSYMSLHIHFGHWERLLKESTDLWRLMCLKVKQNSCKTVKDEASKFIQNMTEGIQWAQQNPSCPPPKRPKVFMDLNCVDSKGDNIVRRVVITLYTDVNPKAAENFRCYCTGEKGTGTAGYPLHYKHSAILFAIKGSDLVGGYMCGGNVFKMSESIYGENYSRWDHRRSLIAPRRPGLVVLVGEKTSTKTGIQSYREHGGRFLITVSSANSCETFETVVGYIDDMVMLAHLHAISIKTEDKKTPKASSSSSSRDRRLASLGEMSYGPQRDLVSLSSPIVVQHCGELPDE</sequence>
<dbReference type="Proteomes" id="UP000041254">
    <property type="component" value="Unassembled WGS sequence"/>
</dbReference>
<gene>
    <name evidence="3" type="ORF">Vbra_18195</name>
</gene>
<dbReference type="VEuPathDB" id="CryptoDB:Vbra_18195"/>
<feature type="region of interest" description="Disordered" evidence="1">
    <location>
        <begin position="691"/>
        <end position="712"/>
    </location>
</feature>
<dbReference type="STRING" id="1169540.A0A0G4GL47"/>
<protein>
    <recommendedName>
        <fullName evidence="2">PPIase cyclophilin-type domain-containing protein</fullName>
    </recommendedName>
</protein>
<reference evidence="3 4" key="1">
    <citation type="submission" date="2014-11" db="EMBL/GenBank/DDBJ databases">
        <authorList>
            <person name="Zhu J."/>
            <person name="Qi W."/>
            <person name="Song R."/>
        </authorList>
    </citation>
    <scope>NUCLEOTIDE SEQUENCE [LARGE SCALE GENOMIC DNA]</scope>
</reference>
<evidence type="ECO:0000313" key="3">
    <source>
        <dbReference type="EMBL" id="CEM30748.1"/>
    </source>
</evidence>
<dbReference type="PROSITE" id="PS50072">
    <property type="entry name" value="CSA_PPIASE_2"/>
    <property type="match status" value="1"/>
</dbReference>
<name>A0A0G4GL47_VITBC</name>
<feature type="domain" description="PPIase cyclophilin-type" evidence="2">
    <location>
        <begin position="541"/>
        <end position="714"/>
    </location>
</feature>
<dbReference type="InterPro" id="IPR029000">
    <property type="entry name" value="Cyclophilin-like_dom_sf"/>
</dbReference>
<dbReference type="InParanoid" id="A0A0G4GL47"/>
<dbReference type="Pfam" id="PF00160">
    <property type="entry name" value="Pro_isomerase"/>
    <property type="match status" value="1"/>
</dbReference>
<accession>A0A0G4GL47</accession>
<evidence type="ECO:0000256" key="1">
    <source>
        <dbReference type="SAM" id="MobiDB-lite"/>
    </source>
</evidence>
<keyword evidence="4" id="KW-1185">Reference proteome</keyword>
<dbReference type="PANTHER" id="PTHR11071">
    <property type="entry name" value="PEPTIDYL-PROLYL CIS-TRANS ISOMERASE"/>
    <property type="match status" value="1"/>
</dbReference>
<dbReference type="GO" id="GO:0003755">
    <property type="term" value="F:peptidyl-prolyl cis-trans isomerase activity"/>
    <property type="evidence" value="ECO:0007669"/>
    <property type="project" value="InterPro"/>
</dbReference>
<dbReference type="GO" id="GO:0006457">
    <property type="term" value="P:protein folding"/>
    <property type="evidence" value="ECO:0007669"/>
    <property type="project" value="TreeGrafter"/>
</dbReference>
<proteinExistence type="predicted"/>
<dbReference type="PANTHER" id="PTHR11071:SF561">
    <property type="entry name" value="PEPTIDYL-PROLYL CIS-TRANS ISOMERASE D-RELATED"/>
    <property type="match status" value="1"/>
</dbReference>
<dbReference type="PhylomeDB" id="A0A0G4GL47"/>
<dbReference type="EMBL" id="CDMY01000706">
    <property type="protein sequence ID" value="CEM30748.1"/>
    <property type="molecule type" value="Genomic_DNA"/>
</dbReference>
<evidence type="ECO:0000313" key="4">
    <source>
        <dbReference type="Proteomes" id="UP000041254"/>
    </source>
</evidence>